<evidence type="ECO:0000256" key="3">
    <source>
        <dbReference type="ARBA" id="ARBA00010387"/>
    </source>
</evidence>
<dbReference type="PROSITE" id="PS00158">
    <property type="entry name" value="ALDOLASE_CLASS_I"/>
    <property type="match status" value="1"/>
</dbReference>
<dbReference type="InterPro" id="IPR029768">
    <property type="entry name" value="Aldolase_I_AS"/>
</dbReference>
<dbReference type="SUPFAM" id="SSF51569">
    <property type="entry name" value="Aldolase"/>
    <property type="match status" value="1"/>
</dbReference>
<name>A0A8C9GGQ4_9PRIM</name>
<reference evidence="11" key="1">
    <citation type="submission" date="2025-08" db="UniProtKB">
        <authorList>
            <consortium name="Ensembl"/>
        </authorList>
    </citation>
    <scope>IDENTIFICATION</scope>
</reference>
<reference evidence="11" key="2">
    <citation type="submission" date="2025-09" db="UniProtKB">
        <authorList>
            <consortium name="Ensembl"/>
        </authorList>
    </citation>
    <scope>IDENTIFICATION</scope>
</reference>
<dbReference type="GO" id="GO:0005737">
    <property type="term" value="C:cytoplasm"/>
    <property type="evidence" value="ECO:0007669"/>
    <property type="project" value="UniProtKB-SubCell"/>
</dbReference>
<evidence type="ECO:0000313" key="11">
    <source>
        <dbReference type="Ensembl" id="ENSPTEP00000003728.1"/>
    </source>
</evidence>
<dbReference type="FunFam" id="3.20.20.70:FF:000187">
    <property type="entry name" value="Fructose-bisphosphate aldolase"/>
    <property type="match status" value="1"/>
</dbReference>
<sequence>MALIGAYKNVPCKLPADIAEELATTAKKLVENGKGILAADESTQTIKKRFDNIKIENTIEHRAAYRDLLFGAKGIGKFISGAILFEETLFQKNEAGTPLVNLLHNEGIIPGIKVDKGLVTIPRTDDEKSTQGLDGLAERCKEYYKAGARFAKWRAVCVIDPAKGKPTDLSIMETAWGLARYATICQQNKLVPIVEPEILADGDHTIEVCAAVTEKVLACVFKALNDHGVLLEGALLKPNMVTAGYECSTKPSTHDVGFFTVRTLKRTVPPALPGVVFLSGGQSEEEASINLNSINLLGPHPWALTFSYGRALQASVLNAWGGKKENVQKAREVLLKRAEANSLATFGKYKGGAGGTDAGASLFEKKKKKKKKTYVMMIF</sequence>
<evidence type="ECO:0000256" key="5">
    <source>
        <dbReference type="ARBA" id="ARBA00022490"/>
    </source>
</evidence>
<dbReference type="Pfam" id="PF00274">
    <property type="entry name" value="Glycolytic"/>
    <property type="match status" value="1"/>
</dbReference>
<dbReference type="AlphaFoldDB" id="A0A8C9GGQ4"/>
<keyword evidence="5" id="KW-0963">Cytoplasm</keyword>
<keyword evidence="12" id="KW-1185">Reference proteome</keyword>
<comment type="pathway">
    <text evidence="2 10">Carbohydrate degradation; glycolysis; D-glyceraldehyde 3-phosphate and glycerone phosphate from D-glucose: step 4/4.</text>
</comment>
<keyword evidence="7 9" id="KW-0456">Lyase</keyword>
<evidence type="ECO:0000256" key="9">
    <source>
        <dbReference type="RuleBase" id="RU003994"/>
    </source>
</evidence>
<accession>A0A8C9GGQ4</accession>
<dbReference type="EC" id="4.1.2.13" evidence="4 9"/>
<evidence type="ECO:0000256" key="7">
    <source>
        <dbReference type="ARBA" id="ARBA00023239"/>
    </source>
</evidence>
<dbReference type="InterPro" id="IPR000741">
    <property type="entry name" value="FBA_I"/>
</dbReference>
<dbReference type="GO" id="GO:0004332">
    <property type="term" value="F:fructose-bisphosphate aldolase activity"/>
    <property type="evidence" value="ECO:0007669"/>
    <property type="project" value="UniProtKB-EC"/>
</dbReference>
<keyword evidence="6 9" id="KW-0324">Glycolysis</keyword>
<dbReference type="Ensembl" id="ENSPTET00000005837.1">
    <property type="protein sequence ID" value="ENSPTEP00000003728.1"/>
    <property type="gene ID" value="ENSPTEG00000004412.1"/>
</dbReference>
<evidence type="ECO:0000256" key="8">
    <source>
        <dbReference type="ARBA" id="ARBA00023270"/>
    </source>
</evidence>
<dbReference type="UniPathway" id="UPA00109">
    <property type="reaction ID" value="UER00183"/>
</dbReference>
<dbReference type="InterPro" id="IPR013785">
    <property type="entry name" value="Aldolase_TIM"/>
</dbReference>
<dbReference type="GO" id="GO:0006096">
    <property type="term" value="P:glycolytic process"/>
    <property type="evidence" value="ECO:0007669"/>
    <property type="project" value="UniProtKB-UniPathway"/>
</dbReference>
<dbReference type="NCBIfam" id="NF033379">
    <property type="entry name" value="FrucBisAld_I"/>
    <property type="match status" value="1"/>
</dbReference>
<keyword evidence="8" id="KW-0704">Schiff base</keyword>
<dbReference type="PANTHER" id="PTHR11627">
    <property type="entry name" value="FRUCTOSE-BISPHOSPHATE ALDOLASE"/>
    <property type="match status" value="1"/>
</dbReference>
<dbReference type="Gene3D" id="3.20.20.70">
    <property type="entry name" value="Aldolase class I"/>
    <property type="match status" value="1"/>
</dbReference>
<evidence type="ECO:0000256" key="2">
    <source>
        <dbReference type="ARBA" id="ARBA00004714"/>
    </source>
</evidence>
<evidence type="ECO:0000256" key="4">
    <source>
        <dbReference type="ARBA" id="ARBA00013068"/>
    </source>
</evidence>
<comment type="catalytic activity">
    <reaction evidence="9">
        <text>beta-D-fructose 1,6-bisphosphate = D-glyceraldehyde 3-phosphate + dihydroxyacetone phosphate</text>
        <dbReference type="Rhea" id="RHEA:14729"/>
        <dbReference type="ChEBI" id="CHEBI:32966"/>
        <dbReference type="ChEBI" id="CHEBI:57642"/>
        <dbReference type="ChEBI" id="CHEBI:59776"/>
        <dbReference type="EC" id="4.1.2.13"/>
    </reaction>
</comment>
<evidence type="ECO:0000313" key="12">
    <source>
        <dbReference type="Proteomes" id="UP000694416"/>
    </source>
</evidence>
<evidence type="ECO:0000256" key="10">
    <source>
        <dbReference type="RuleBase" id="RU004257"/>
    </source>
</evidence>
<dbReference type="Proteomes" id="UP000694416">
    <property type="component" value="Unplaced"/>
</dbReference>
<dbReference type="CDD" id="cd00948">
    <property type="entry name" value="FBP_aldolase_I_a"/>
    <property type="match status" value="1"/>
</dbReference>
<evidence type="ECO:0000256" key="6">
    <source>
        <dbReference type="ARBA" id="ARBA00023152"/>
    </source>
</evidence>
<comment type="similarity">
    <text evidence="3 9">Belongs to the class I fructose-bisphosphate aldolase family.</text>
</comment>
<evidence type="ECO:0000256" key="1">
    <source>
        <dbReference type="ARBA" id="ARBA00004496"/>
    </source>
</evidence>
<proteinExistence type="inferred from homology"/>
<comment type="subcellular location">
    <subcellularLocation>
        <location evidence="1">Cytoplasm</location>
    </subcellularLocation>
</comment>
<protein>
    <recommendedName>
        <fullName evidence="4 9">Fructose-bisphosphate aldolase</fullName>
        <ecNumber evidence="4 9">4.1.2.13</ecNumber>
    </recommendedName>
</protein>
<organism evidence="11 12">
    <name type="scientific">Piliocolobus tephrosceles</name>
    <name type="common">Ugandan red Colobus</name>
    <dbReference type="NCBI Taxonomy" id="591936"/>
    <lineage>
        <taxon>Eukaryota</taxon>
        <taxon>Metazoa</taxon>
        <taxon>Chordata</taxon>
        <taxon>Craniata</taxon>
        <taxon>Vertebrata</taxon>
        <taxon>Euteleostomi</taxon>
        <taxon>Mammalia</taxon>
        <taxon>Eutheria</taxon>
        <taxon>Euarchontoglires</taxon>
        <taxon>Primates</taxon>
        <taxon>Haplorrhini</taxon>
        <taxon>Catarrhini</taxon>
        <taxon>Cercopithecidae</taxon>
        <taxon>Colobinae</taxon>
        <taxon>Piliocolobus</taxon>
    </lineage>
</organism>